<dbReference type="EMBL" id="OCTN01000008">
    <property type="protein sequence ID" value="SOH95211.1"/>
    <property type="molecule type" value="Genomic_DNA"/>
</dbReference>
<name>A0A2C9CUM0_9RHOB</name>
<evidence type="ECO:0000313" key="2">
    <source>
        <dbReference type="Proteomes" id="UP000220034"/>
    </source>
</evidence>
<gene>
    <name evidence="1" type="ORF">SAMN06273572_10884</name>
</gene>
<dbReference type="Proteomes" id="UP000220034">
    <property type="component" value="Unassembled WGS sequence"/>
</dbReference>
<proteinExistence type="predicted"/>
<evidence type="ECO:0000313" key="1">
    <source>
        <dbReference type="EMBL" id="SOH95211.1"/>
    </source>
</evidence>
<keyword evidence="2" id="KW-1185">Reference proteome</keyword>
<dbReference type="AlphaFoldDB" id="A0A2C9CUM0"/>
<accession>A0A2C9CUM0</accession>
<organism evidence="1 2">
    <name type="scientific">Pontivivens marinum</name>
    <dbReference type="NCBI Taxonomy" id="1690039"/>
    <lineage>
        <taxon>Bacteria</taxon>
        <taxon>Pseudomonadati</taxon>
        <taxon>Pseudomonadota</taxon>
        <taxon>Alphaproteobacteria</taxon>
        <taxon>Rhodobacterales</taxon>
        <taxon>Paracoccaceae</taxon>
        <taxon>Pontivivens</taxon>
    </lineage>
</organism>
<sequence>MLDLFSAHCLPHIEAGAAISPELEPASDAVVASLIDGAAGRAWVAENPALALFDYDDVQSCGVFGLGVNADEFVTAATSFATDAGMIEGPAGQGRTQFLKQREDGEVTLLVVMAVPGPDVAALNAMSLPAGDWSNTVLGEN</sequence>
<protein>
    <submittedName>
        <fullName evidence="1">Uncharacterized protein</fullName>
    </submittedName>
</protein>
<reference evidence="2" key="1">
    <citation type="submission" date="2017-09" db="EMBL/GenBank/DDBJ databases">
        <authorList>
            <person name="Varghese N."/>
            <person name="Submissions S."/>
        </authorList>
    </citation>
    <scope>NUCLEOTIDE SEQUENCE [LARGE SCALE GENOMIC DNA]</scope>
    <source>
        <strain evidence="2">C7</strain>
    </source>
</reference>